<evidence type="ECO:0000313" key="1">
    <source>
        <dbReference type="EMBL" id="CAK9314775.1"/>
    </source>
</evidence>
<sequence length="74" mass="8386">MYLGIKVPHEGHFVIKVKRSGPFHKPFYAFLYLHNGSLPHLQHHTVLKQRPSATHSTILSHSKPFFSVTVLAGN</sequence>
<keyword evidence="2" id="KW-1185">Reference proteome</keyword>
<reference evidence="1 2" key="1">
    <citation type="submission" date="2024-03" db="EMBL/GenBank/DDBJ databases">
        <authorList>
            <person name="Gkanogiannis A."/>
            <person name="Becerra Lopez-Lavalle L."/>
        </authorList>
    </citation>
    <scope>NUCLEOTIDE SEQUENCE [LARGE SCALE GENOMIC DNA]</scope>
</reference>
<gene>
    <name evidence="1" type="ORF">CITCOLO1_LOCUS6543</name>
</gene>
<protein>
    <submittedName>
        <fullName evidence="1">Uncharacterized protein</fullName>
    </submittedName>
</protein>
<organism evidence="1 2">
    <name type="scientific">Citrullus colocynthis</name>
    <name type="common">colocynth</name>
    <dbReference type="NCBI Taxonomy" id="252529"/>
    <lineage>
        <taxon>Eukaryota</taxon>
        <taxon>Viridiplantae</taxon>
        <taxon>Streptophyta</taxon>
        <taxon>Embryophyta</taxon>
        <taxon>Tracheophyta</taxon>
        <taxon>Spermatophyta</taxon>
        <taxon>Magnoliopsida</taxon>
        <taxon>eudicotyledons</taxon>
        <taxon>Gunneridae</taxon>
        <taxon>Pentapetalae</taxon>
        <taxon>rosids</taxon>
        <taxon>fabids</taxon>
        <taxon>Cucurbitales</taxon>
        <taxon>Cucurbitaceae</taxon>
        <taxon>Benincaseae</taxon>
        <taxon>Citrullus</taxon>
    </lineage>
</organism>
<name>A0ABP0Y2W1_9ROSI</name>
<accession>A0ABP0Y2W1</accession>
<dbReference type="Proteomes" id="UP001642487">
    <property type="component" value="Chromosome 2"/>
</dbReference>
<proteinExistence type="predicted"/>
<evidence type="ECO:0000313" key="2">
    <source>
        <dbReference type="Proteomes" id="UP001642487"/>
    </source>
</evidence>
<dbReference type="EMBL" id="OZ021736">
    <property type="protein sequence ID" value="CAK9314775.1"/>
    <property type="molecule type" value="Genomic_DNA"/>
</dbReference>